<dbReference type="GO" id="GO:0030983">
    <property type="term" value="F:mismatched DNA binding"/>
    <property type="evidence" value="ECO:0007669"/>
    <property type="project" value="InterPro"/>
</dbReference>
<dbReference type="PANTHER" id="PTHR48448">
    <property type="entry name" value="MUTL PROTEIN ISOFORM 1"/>
    <property type="match status" value="1"/>
</dbReference>
<proteinExistence type="predicted"/>
<sequence length="371" mass="41083">MEAELQRPFLKITGVRLLLGQQLFLRMRLMPLQQKLLASKNGTELADQWGCSNVIFESDCLEIIQACKGLFNRSWSKPKKVSRSISMVSSKRMESCRKPSSVQLTQRLVYSNILGLDPTLRNGSLKDGTLNMEMLQFKSKFPREVLLCRTKLDTHLSPPLVQVGDFYEAIGFDACILVEHAGLNPFGGLRSDSIPKAGCPIMCIVEEIQGPTQARARKGRFISGHAHPGSPYVFGLAEVDHDLEFPDPMPVVGISRSAKGYCLISVLETMKTYSAEEGLTEEAVVTKLRICRYHHLYLHSSLRNNSSGLGHGVSKASSTRLGPERPLILDLRNKVPAVGWAPSKTHSLRCFQIIHGVSKAMEAVSHAKLTS</sequence>
<dbReference type="AlphaFoldDB" id="M7ZNJ0"/>
<reference evidence="1" key="1">
    <citation type="journal article" date="2013" name="Nature">
        <title>Draft genome of the wheat A-genome progenitor Triticum urartu.</title>
        <authorList>
            <person name="Ling H.Q."/>
            <person name="Zhao S."/>
            <person name="Liu D."/>
            <person name="Wang J."/>
            <person name="Sun H."/>
            <person name="Zhang C."/>
            <person name="Fan H."/>
            <person name="Li D."/>
            <person name="Dong L."/>
            <person name="Tao Y."/>
            <person name="Gao C."/>
            <person name="Wu H."/>
            <person name="Li Y."/>
            <person name="Cui Y."/>
            <person name="Guo X."/>
            <person name="Zheng S."/>
            <person name="Wang B."/>
            <person name="Yu K."/>
            <person name="Liang Q."/>
            <person name="Yang W."/>
            <person name="Lou X."/>
            <person name="Chen J."/>
            <person name="Feng M."/>
            <person name="Jian J."/>
            <person name="Zhang X."/>
            <person name="Luo G."/>
            <person name="Jiang Y."/>
            <person name="Liu J."/>
            <person name="Wang Z."/>
            <person name="Sha Y."/>
            <person name="Zhang B."/>
            <person name="Wu H."/>
            <person name="Tang D."/>
            <person name="Shen Q."/>
            <person name="Xue P."/>
            <person name="Zou S."/>
            <person name="Wang X."/>
            <person name="Liu X."/>
            <person name="Wang F."/>
            <person name="Yang Y."/>
            <person name="An X."/>
            <person name="Dong Z."/>
            <person name="Zhang K."/>
            <person name="Zhang X."/>
            <person name="Luo M.C."/>
            <person name="Dvorak J."/>
            <person name="Tong Y."/>
            <person name="Wang J."/>
            <person name="Yang H."/>
            <person name="Li Z."/>
            <person name="Wang D."/>
            <person name="Zhang A."/>
            <person name="Wang J."/>
        </authorList>
    </citation>
    <scope>NUCLEOTIDE SEQUENCE</scope>
</reference>
<name>M7ZNJ0_TRIUA</name>
<dbReference type="eggNOG" id="KOG0217">
    <property type="taxonomic scope" value="Eukaryota"/>
</dbReference>
<dbReference type="InterPro" id="IPR053276">
    <property type="entry name" value="MtDNA_mismatch_repair_MutS"/>
</dbReference>
<dbReference type="PANTHER" id="PTHR48448:SF1">
    <property type="entry name" value="MUTL PROTEIN ISOFORM 1"/>
    <property type="match status" value="1"/>
</dbReference>
<accession>M7ZNJ0</accession>
<organism evidence="1">
    <name type="scientific">Triticum urartu</name>
    <name type="common">Red wild einkorn</name>
    <name type="synonym">Crithodium urartu</name>
    <dbReference type="NCBI Taxonomy" id="4572"/>
    <lineage>
        <taxon>Eukaryota</taxon>
        <taxon>Viridiplantae</taxon>
        <taxon>Streptophyta</taxon>
        <taxon>Embryophyta</taxon>
        <taxon>Tracheophyta</taxon>
        <taxon>Spermatophyta</taxon>
        <taxon>Magnoliopsida</taxon>
        <taxon>Liliopsida</taxon>
        <taxon>Poales</taxon>
        <taxon>Poaceae</taxon>
        <taxon>BOP clade</taxon>
        <taxon>Pooideae</taxon>
        <taxon>Triticodae</taxon>
        <taxon>Triticeae</taxon>
        <taxon>Triticinae</taxon>
        <taxon>Triticum</taxon>
    </lineage>
</organism>
<dbReference type="GO" id="GO:0005524">
    <property type="term" value="F:ATP binding"/>
    <property type="evidence" value="ECO:0007669"/>
    <property type="project" value="InterPro"/>
</dbReference>
<dbReference type="STRING" id="4572.M7ZNJ0"/>
<dbReference type="InterPro" id="IPR016151">
    <property type="entry name" value="DNA_mismatch_repair_MutS_N"/>
</dbReference>
<dbReference type="EMBL" id="KD099385">
    <property type="protein sequence ID" value="EMS61211.1"/>
    <property type="molecule type" value="Genomic_DNA"/>
</dbReference>
<dbReference type="GO" id="GO:0006298">
    <property type="term" value="P:mismatch repair"/>
    <property type="evidence" value="ECO:0007669"/>
    <property type="project" value="InterPro"/>
</dbReference>
<dbReference type="SUPFAM" id="SSF55271">
    <property type="entry name" value="DNA repair protein MutS, domain I"/>
    <property type="match status" value="1"/>
</dbReference>
<gene>
    <name evidence="1" type="ORF">TRIUR3_21149</name>
</gene>
<evidence type="ECO:0000313" key="1">
    <source>
        <dbReference type="EMBL" id="EMS61211.1"/>
    </source>
</evidence>
<protein>
    <submittedName>
        <fullName evidence="1">Uncharacterized protein</fullName>
    </submittedName>
</protein>